<dbReference type="InterPro" id="IPR009057">
    <property type="entry name" value="Homeodomain-like_sf"/>
</dbReference>
<dbReference type="PRINTS" id="PR00455">
    <property type="entry name" value="HTHTETR"/>
</dbReference>
<dbReference type="AlphaFoldDB" id="A0A6J5CX73"/>
<dbReference type="PANTHER" id="PTHR30055">
    <property type="entry name" value="HTH-TYPE TRANSCRIPTIONAL REGULATOR RUTR"/>
    <property type="match status" value="1"/>
</dbReference>
<dbReference type="GO" id="GO:0000976">
    <property type="term" value="F:transcription cis-regulatory region binding"/>
    <property type="evidence" value="ECO:0007669"/>
    <property type="project" value="TreeGrafter"/>
</dbReference>
<evidence type="ECO:0000256" key="2">
    <source>
        <dbReference type="PROSITE-ProRule" id="PRU00335"/>
    </source>
</evidence>
<evidence type="ECO:0000256" key="3">
    <source>
        <dbReference type="SAM" id="MobiDB-lite"/>
    </source>
</evidence>
<dbReference type="EMBL" id="CADIKC010000023">
    <property type="protein sequence ID" value="CAB3745507.1"/>
    <property type="molecule type" value="Genomic_DNA"/>
</dbReference>
<reference evidence="5 6" key="1">
    <citation type="submission" date="2020-04" db="EMBL/GenBank/DDBJ databases">
        <authorList>
            <person name="De Canck E."/>
        </authorList>
    </citation>
    <scope>NUCLEOTIDE SEQUENCE [LARGE SCALE GENOMIC DNA]</scope>
    <source>
        <strain evidence="5 6">LMG 24238</strain>
    </source>
</reference>
<evidence type="ECO:0000259" key="4">
    <source>
        <dbReference type="PROSITE" id="PS50977"/>
    </source>
</evidence>
<protein>
    <recommendedName>
        <fullName evidence="4">HTH tetR-type domain-containing protein</fullName>
    </recommendedName>
</protein>
<dbReference type="Gene3D" id="1.10.357.10">
    <property type="entry name" value="Tetracycline Repressor, domain 2"/>
    <property type="match status" value="1"/>
</dbReference>
<evidence type="ECO:0000256" key="1">
    <source>
        <dbReference type="ARBA" id="ARBA00023125"/>
    </source>
</evidence>
<feature type="region of interest" description="Disordered" evidence="3">
    <location>
        <begin position="19"/>
        <end position="39"/>
    </location>
</feature>
<dbReference type="RefSeq" id="WP_175054991.1">
    <property type="nucleotide sequence ID" value="NZ_CADIKC010000023.1"/>
</dbReference>
<dbReference type="Proteomes" id="UP000494255">
    <property type="component" value="Unassembled WGS sequence"/>
</dbReference>
<evidence type="ECO:0000313" key="5">
    <source>
        <dbReference type="EMBL" id="CAB3745507.1"/>
    </source>
</evidence>
<dbReference type="InterPro" id="IPR036271">
    <property type="entry name" value="Tet_transcr_reg_TetR-rel_C_sf"/>
</dbReference>
<keyword evidence="6" id="KW-1185">Reference proteome</keyword>
<keyword evidence="1 2" id="KW-0238">DNA-binding</keyword>
<dbReference type="SUPFAM" id="SSF48498">
    <property type="entry name" value="Tetracyclin repressor-like, C-terminal domain"/>
    <property type="match status" value="1"/>
</dbReference>
<dbReference type="PANTHER" id="PTHR30055:SF235">
    <property type="entry name" value="TRANSCRIPTIONAL REGULATORY PROTEIN"/>
    <property type="match status" value="1"/>
</dbReference>
<gene>
    <name evidence="5" type="ORF">LMG24238_07639</name>
</gene>
<dbReference type="GO" id="GO:0003700">
    <property type="term" value="F:DNA-binding transcription factor activity"/>
    <property type="evidence" value="ECO:0007669"/>
    <property type="project" value="TreeGrafter"/>
</dbReference>
<accession>A0A6J5CX73</accession>
<dbReference type="GeneID" id="97046177"/>
<dbReference type="InterPro" id="IPR050109">
    <property type="entry name" value="HTH-type_TetR-like_transc_reg"/>
</dbReference>
<dbReference type="InterPro" id="IPR001647">
    <property type="entry name" value="HTH_TetR"/>
</dbReference>
<organism evidence="5 6">
    <name type="scientific">Paraburkholderia sediminicola</name>
    <dbReference type="NCBI Taxonomy" id="458836"/>
    <lineage>
        <taxon>Bacteria</taxon>
        <taxon>Pseudomonadati</taxon>
        <taxon>Pseudomonadota</taxon>
        <taxon>Betaproteobacteria</taxon>
        <taxon>Burkholderiales</taxon>
        <taxon>Burkholderiaceae</taxon>
        <taxon>Paraburkholderia</taxon>
    </lineage>
</organism>
<proteinExistence type="predicted"/>
<evidence type="ECO:0000313" key="6">
    <source>
        <dbReference type="Proteomes" id="UP000494255"/>
    </source>
</evidence>
<sequence length="238" mass="26153">MPRSVANARLVANDSKSALHTGASVDSSTEIPAARVSNKRGRDTTARILTLAADMLSEEGYGELTMRKVAGAAGISLSNLQFHFKTREDLLGAVITQLTSEYLVQFEAVEQDTRLSPTGRLETVVRNSVAELKKPRVQSVFFNIWALAQTQGFAREIVDRIYKAQRSVFSRFVARINPALTEQECMLRAALIACQIEGIMILIPQRTSFPRDLKGIEAELARAVMSLATAPSNTADRK</sequence>
<feature type="compositionally biased region" description="Polar residues" evidence="3">
    <location>
        <begin position="19"/>
        <end position="30"/>
    </location>
</feature>
<dbReference type="PROSITE" id="PS50977">
    <property type="entry name" value="HTH_TETR_2"/>
    <property type="match status" value="1"/>
</dbReference>
<name>A0A6J5CX73_9BURK</name>
<dbReference type="SUPFAM" id="SSF46689">
    <property type="entry name" value="Homeodomain-like"/>
    <property type="match status" value="1"/>
</dbReference>
<feature type="domain" description="HTH tetR-type" evidence="4">
    <location>
        <begin position="42"/>
        <end position="102"/>
    </location>
</feature>
<feature type="DNA-binding region" description="H-T-H motif" evidence="2">
    <location>
        <begin position="65"/>
        <end position="84"/>
    </location>
</feature>
<dbReference type="Pfam" id="PF00440">
    <property type="entry name" value="TetR_N"/>
    <property type="match status" value="1"/>
</dbReference>